<dbReference type="PANTHER" id="PTHR12654:SF0">
    <property type="entry name" value="NON-LYSOSOMAL GLUCOSYLCERAMIDASE"/>
    <property type="match status" value="1"/>
</dbReference>
<evidence type="ECO:0000256" key="1">
    <source>
        <dbReference type="SAM" id="MobiDB-lite"/>
    </source>
</evidence>
<feature type="region of interest" description="Disordered" evidence="1">
    <location>
        <begin position="283"/>
        <end position="304"/>
    </location>
</feature>
<dbReference type="Pfam" id="PF12215">
    <property type="entry name" value="Glyco_hydr_116N"/>
    <property type="match status" value="1"/>
</dbReference>
<proteinExistence type="predicted"/>
<dbReference type="PANTHER" id="PTHR12654">
    <property type="entry name" value="BILE ACID BETA-GLUCOSIDASE-RELATED"/>
    <property type="match status" value="1"/>
</dbReference>
<accession>A0A915I8D5</accession>
<feature type="domain" description="Glycosyl-hydrolase family 116 N-terminal" evidence="2">
    <location>
        <begin position="44"/>
        <end position="232"/>
    </location>
</feature>
<evidence type="ECO:0000259" key="2">
    <source>
        <dbReference type="Pfam" id="PF12215"/>
    </source>
</evidence>
<evidence type="ECO:0000313" key="4">
    <source>
        <dbReference type="WBParaSite" id="nRc.2.0.1.t09595-RA"/>
    </source>
</evidence>
<protein>
    <submittedName>
        <fullName evidence="4">Glycosyl-hydrolase family 116 N-terminal domain-containing protein</fullName>
    </submittedName>
</protein>
<dbReference type="Proteomes" id="UP000887565">
    <property type="component" value="Unplaced"/>
</dbReference>
<sequence length="304" mass="34889">MQNRNRKSQKSYGDRQSRCSYEIWLACAWEMEANRYQDNLLLRVPCGGIGSGAIGRDFRGAFCKYSLRPGMVEHTVIDVPENQFIVSIRRRNLSVYQKVLSVANSCSKRHPKSWAFDFPAENLDYVGLYPRSWTTFRIPERQINLCCRQVSPIFPHNYKDTCLPVVVFIWAVENYSPEPVDVSLCFTFRNGTGDPRWVKEGPCTSSSKYSTSGIDLKHTINGMECTYFLAGNPSSYGNVKNISQKSLLYLSNVEPPELSGSYVFGSSSSGRLSLAPENNALWRGWKRETEREKERKKRRDKERQ</sequence>
<dbReference type="InterPro" id="IPR052566">
    <property type="entry name" value="Non-lysos_glucosylceramidase"/>
</dbReference>
<dbReference type="GO" id="GO:0008422">
    <property type="term" value="F:beta-glucosidase activity"/>
    <property type="evidence" value="ECO:0007669"/>
    <property type="project" value="TreeGrafter"/>
</dbReference>
<dbReference type="WBParaSite" id="nRc.2.0.1.t09595-RA">
    <property type="protein sequence ID" value="nRc.2.0.1.t09595-RA"/>
    <property type="gene ID" value="nRc.2.0.1.g09595"/>
</dbReference>
<feature type="compositionally biased region" description="Basic residues" evidence="1">
    <location>
        <begin position="294"/>
        <end position="304"/>
    </location>
</feature>
<reference evidence="4" key="1">
    <citation type="submission" date="2022-11" db="UniProtKB">
        <authorList>
            <consortium name="WormBaseParasite"/>
        </authorList>
    </citation>
    <scope>IDENTIFICATION</scope>
</reference>
<name>A0A915I8D5_ROMCU</name>
<dbReference type="AlphaFoldDB" id="A0A915I8D5"/>
<dbReference type="InterPro" id="IPR024462">
    <property type="entry name" value="GH116_N"/>
</dbReference>
<organism evidence="3 4">
    <name type="scientific">Romanomermis culicivorax</name>
    <name type="common">Nematode worm</name>
    <dbReference type="NCBI Taxonomy" id="13658"/>
    <lineage>
        <taxon>Eukaryota</taxon>
        <taxon>Metazoa</taxon>
        <taxon>Ecdysozoa</taxon>
        <taxon>Nematoda</taxon>
        <taxon>Enoplea</taxon>
        <taxon>Dorylaimia</taxon>
        <taxon>Mermithida</taxon>
        <taxon>Mermithoidea</taxon>
        <taxon>Mermithidae</taxon>
        <taxon>Romanomermis</taxon>
    </lineage>
</organism>
<keyword evidence="3" id="KW-1185">Reference proteome</keyword>
<evidence type="ECO:0000313" key="3">
    <source>
        <dbReference type="Proteomes" id="UP000887565"/>
    </source>
</evidence>